<sequence>KDDDDSGANPRINLLQDANAADTISTTGYRLQFDGEDIEFGDGGGSNYWRFNDGSLAPNGTATLTLPTGGVTTVRVNTLLDVNEDVDIDFSANDQEMTISQSVTYNDAGEAQVIIENTAGDITAQSYLLRLQYTDNADPDADFMVMEDNGGDDMITFTDGGAGTFQGLVTAVGGFTANAEISIIAAEPDLVFTDSTDSADARIRVDSNDADDVVMVLQVDDGNSDDASYIELDGVGQIVHLNDGGVDIDVTVEGVDATSLFHVDAGSNDVMVTRDLASGNTDAALLQIFNDNAGDDMQALTIVQDGQATAVWLDFNPDSTTPTDDLIAFDIDFDRAAADTGGNVGLNVHVTTGDMADLETSYGIKLGFDQSANTTATSLLKGLSVENVTGDAQVTETAIAIGTGWDVGLNVGSGSIIIADATYIGSASDT</sequence>
<comment type="caution">
    <text evidence="1">The sequence shown here is derived from an EMBL/GenBank/DDBJ whole genome shotgun (WGS) entry which is preliminary data.</text>
</comment>
<feature type="non-terminal residue" evidence="1">
    <location>
        <position position="1"/>
    </location>
</feature>
<dbReference type="AlphaFoldDB" id="X1A366"/>
<protein>
    <submittedName>
        <fullName evidence="1">Uncharacterized protein</fullName>
    </submittedName>
</protein>
<evidence type="ECO:0000313" key="1">
    <source>
        <dbReference type="EMBL" id="GAG67238.1"/>
    </source>
</evidence>
<gene>
    <name evidence="1" type="ORF">S01H4_18102</name>
</gene>
<dbReference type="EMBL" id="BART01008011">
    <property type="protein sequence ID" value="GAG67238.1"/>
    <property type="molecule type" value="Genomic_DNA"/>
</dbReference>
<proteinExistence type="predicted"/>
<feature type="non-terminal residue" evidence="1">
    <location>
        <position position="430"/>
    </location>
</feature>
<name>X1A366_9ZZZZ</name>
<accession>X1A366</accession>
<organism evidence="1">
    <name type="scientific">marine sediment metagenome</name>
    <dbReference type="NCBI Taxonomy" id="412755"/>
    <lineage>
        <taxon>unclassified sequences</taxon>
        <taxon>metagenomes</taxon>
        <taxon>ecological metagenomes</taxon>
    </lineage>
</organism>
<reference evidence="1" key="1">
    <citation type="journal article" date="2014" name="Front. Microbiol.">
        <title>High frequency of phylogenetically diverse reductive dehalogenase-homologous genes in deep subseafloor sedimentary metagenomes.</title>
        <authorList>
            <person name="Kawai M."/>
            <person name="Futagami T."/>
            <person name="Toyoda A."/>
            <person name="Takaki Y."/>
            <person name="Nishi S."/>
            <person name="Hori S."/>
            <person name="Arai W."/>
            <person name="Tsubouchi T."/>
            <person name="Morono Y."/>
            <person name="Uchiyama I."/>
            <person name="Ito T."/>
            <person name="Fujiyama A."/>
            <person name="Inagaki F."/>
            <person name="Takami H."/>
        </authorList>
    </citation>
    <scope>NUCLEOTIDE SEQUENCE</scope>
    <source>
        <strain evidence="1">Expedition CK06-06</strain>
    </source>
</reference>